<feature type="region of interest" description="Disordered" evidence="1">
    <location>
        <begin position="1"/>
        <end position="145"/>
    </location>
</feature>
<organism evidence="2 3">
    <name type="scientific">Allacma fusca</name>
    <dbReference type="NCBI Taxonomy" id="39272"/>
    <lineage>
        <taxon>Eukaryota</taxon>
        <taxon>Metazoa</taxon>
        <taxon>Ecdysozoa</taxon>
        <taxon>Arthropoda</taxon>
        <taxon>Hexapoda</taxon>
        <taxon>Collembola</taxon>
        <taxon>Symphypleona</taxon>
        <taxon>Sminthuridae</taxon>
        <taxon>Allacma</taxon>
    </lineage>
</organism>
<feature type="non-terminal residue" evidence="2">
    <location>
        <position position="1"/>
    </location>
</feature>
<comment type="caution">
    <text evidence="2">The sequence shown here is derived from an EMBL/GenBank/DDBJ whole genome shotgun (WGS) entry which is preliminary data.</text>
</comment>
<accession>A0A8J2L7C1</accession>
<dbReference type="Proteomes" id="UP000708208">
    <property type="component" value="Unassembled WGS sequence"/>
</dbReference>
<feature type="compositionally biased region" description="Polar residues" evidence="1">
    <location>
        <begin position="49"/>
        <end position="64"/>
    </location>
</feature>
<protein>
    <submittedName>
        <fullName evidence="2">Uncharacterized protein</fullName>
    </submittedName>
</protein>
<proteinExistence type="predicted"/>
<sequence length="145" mass="15427">LHSPAPFNPNPQSHHSVAFQPQYGQAGVAGMSSSTSAQPTAGPGHRNRNPLSVQSVISGYPSQRSSWDYPDLPPPPLPPRSFSQSFSSADHSYNPPGYSVHDPLGHELGQAANLNSTNSHSSGLGHKSYLASTNNDVSFPFSQKH</sequence>
<dbReference type="AlphaFoldDB" id="A0A8J2L7C1"/>
<evidence type="ECO:0000313" key="2">
    <source>
        <dbReference type="EMBL" id="CAG7827453.1"/>
    </source>
</evidence>
<dbReference type="EMBL" id="CAJVCH010543565">
    <property type="protein sequence ID" value="CAG7827453.1"/>
    <property type="molecule type" value="Genomic_DNA"/>
</dbReference>
<evidence type="ECO:0000313" key="3">
    <source>
        <dbReference type="Proteomes" id="UP000708208"/>
    </source>
</evidence>
<gene>
    <name evidence="2" type="ORF">AFUS01_LOCUS37442</name>
</gene>
<feature type="compositionally biased region" description="Polar residues" evidence="1">
    <location>
        <begin position="112"/>
        <end position="122"/>
    </location>
</feature>
<name>A0A8J2L7C1_9HEXA</name>
<feature type="compositionally biased region" description="Polar residues" evidence="1">
    <location>
        <begin position="130"/>
        <end position="145"/>
    </location>
</feature>
<reference evidence="2" key="1">
    <citation type="submission" date="2021-06" db="EMBL/GenBank/DDBJ databases">
        <authorList>
            <person name="Hodson N. C."/>
            <person name="Mongue J. A."/>
            <person name="Jaron S. K."/>
        </authorList>
    </citation>
    <scope>NUCLEOTIDE SEQUENCE</scope>
</reference>
<keyword evidence="3" id="KW-1185">Reference proteome</keyword>
<evidence type="ECO:0000256" key="1">
    <source>
        <dbReference type="SAM" id="MobiDB-lite"/>
    </source>
</evidence>